<feature type="transmembrane region" description="Helical" evidence="1">
    <location>
        <begin position="6"/>
        <end position="27"/>
    </location>
</feature>
<dbReference type="InterPro" id="IPR036691">
    <property type="entry name" value="Endo/exonu/phosph_ase_sf"/>
</dbReference>
<keyword evidence="1" id="KW-1133">Transmembrane helix</keyword>
<dbReference type="AlphaFoldDB" id="A0A1B9P3G5"/>
<dbReference type="GO" id="GO:0016787">
    <property type="term" value="F:hydrolase activity"/>
    <property type="evidence" value="ECO:0007669"/>
    <property type="project" value="UniProtKB-KW"/>
</dbReference>
<keyword evidence="1" id="KW-0812">Transmembrane</keyword>
<organism evidence="2 3">
    <name type="scientific">Aliivibrio logei</name>
    <name type="common">Vibrio logei</name>
    <dbReference type="NCBI Taxonomy" id="688"/>
    <lineage>
        <taxon>Bacteria</taxon>
        <taxon>Pseudomonadati</taxon>
        <taxon>Pseudomonadota</taxon>
        <taxon>Gammaproteobacteria</taxon>
        <taxon>Vibrionales</taxon>
        <taxon>Vibrionaceae</taxon>
        <taxon>Aliivibrio</taxon>
    </lineage>
</organism>
<gene>
    <name evidence="2" type="ORF">A6E04_03940</name>
</gene>
<sequence>MYENETFFCVLCSKFLIKLLAISGGLMNQRITRLLSFYMLIFSSFSSYAVTLSTWNMEWLTLNPSEKFKPSERNEYDFQSLNNYFIKSSSQILAFQEVDSAEAIQKVVGNEYKIYLSDRSSNPKKQFNDINQYTGFAVHNSISVTDPDDFSLLPNKKTSKLRYAAYIIATVNEKPLHLLSVHLKSGCFGQKKNNYACSTLEQQTEEVIDWINERNEKKQDYLILGDFNHTLAHPRSWVWKEIQKGTPQDPYLLTEDTKGSCTVKQWKRNWPKYTTFTRLIDHGISNLSLKQVEVEQLLYDQNDVKKFQLTDHCPIIFKIKD</sequence>
<dbReference type="EMBL" id="MAJU01000004">
    <property type="protein sequence ID" value="OCH23062.1"/>
    <property type="molecule type" value="Genomic_DNA"/>
</dbReference>
<proteinExistence type="predicted"/>
<evidence type="ECO:0000313" key="3">
    <source>
        <dbReference type="Proteomes" id="UP000093523"/>
    </source>
</evidence>
<comment type="caution">
    <text evidence="2">The sequence shown here is derived from an EMBL/GenBank/DDBJ whole genome shotgun (WGS) entry which is preliminary data.</text>
</comment>
<dbReference type="Proteomes" id="UP000093523">
    <property type="component" value="Unassembled WGS sequence"/>
</dbReference>
<dbReference type="OrthoDB" id="395856at2"/>
<dbReference type="SUPFAM" id="SSF56219">
    <property type="entry name" value="DNase I-like"/>
    <property type="match status" value="1"/>
</dbReference>
<name>A0A1B9P3G5_ALILO</name>
<feature type="transmembrane region" description="Helical" evidence="1">
    <location>
        <begin position="34"/>
        <end position="55"/>
    </location>
</feature>
<keyword evidence="1" id="KW-0472">Membrane</keyword>
<dbReference type="Gene3D" id="3.60.10.10">
    <property type="entry name" value="Endonuclease/exonuclease/phosphatase"/>
    <property type="match status" value="1"/>
</dbReference>
<evidence type="ECO:0000313" key="2">
    <source>
        <dbReference type="EMBL" id="OCH23062.1"/>
    </source>
</evidence>
<keyword evidence="2" id="KW-0378">Hydrolase</keyword>
<reference evidence="2 3" key="1">
    <citation type="submission" date="2016-06" db="EMBL/GenBank/DDBJ databases">
        <authorList>
            <person name="Kjaerup R.B."/>
            <person name="Dalgaard T.S."/>
            <person name="Juul-Madsen H.R."/>
        </authorList>
    </citation>
    <scope>NUCLEOTIDE SEQUENCE [LARGE SCALE GENOMIC DNA]</scope>
    <source>
        <strain evidence="2 3">1S159</strain>
    </source>
</reference>
<dbReference type="STRING" id="688.A6E04_03940"/>
<evidence type="ECO:0000256" key="1">
    <source>
        <dbReference type="SAM" id="Phobius"/>
    </source>
</evidence>
<accession>A0A1B9P3G5</accession>
<protein>
    <submittedName>
        <fullName evidence="2">Metal-dependent hydrolase</fullName>
    </submittedName>
</protein>